<dbReference type="Proteomes" id="UP001161017">
    <property type="component" value="Unassembled WGS sequence"/>
</dbReference>
<sequence>MSDRPPLAVIGYAYRAPGVGRKGLWEFLEEGKSAWSRIPSDRFNQDAYHHPNAEKPGFISSQGAHFLPDDIYAFDPSFFKISAEEAGAMDPQHRTLLECAFEAAENAGLTLSDLRGSNAGVFTGAVESEYGVATMEDMPTASKYMALGLAQTMFANRLSYSLGLTGPSVTLDAACASSSYALHLACQNVLAGECSTAFVGGAKLLNGPTQWSGLDSMGCVRYIQTPIWQKMAILG</sequence>
<dbReference type="GO" id="GO:0016491">
    <property type="term" value="F:oxidoreductase activity"/>
    <property type="evidence" value="ECO:0007669"/>
    <property type="project" value="UniProtKB-KW"/>
</dbReference>
<dbReference type="PROSITE" id="PS52004">
    <property type="entry name" value="KS3_2"/>
    <property type="match status" value="1"/>
</dbReference>
<dbReference type="InterPro" id="IPR050091">
    <property type="entry name" value="PKS_NRPS_Biosynth_Enz"/>
</dbReference>
<protein>
    <submittedName>
        <fullName evidence="4">PKS/NRPS-like protein biosynthetic cluster</fullName>
    </submittedName>
</protein>
<evidence type="ECO:0000313" key="4">
    <source>
        <dbReference type="EMBL" id="MDI1491446.1"/>
    </source>
</evidence>
<dbReference type="PANTHER" id="PTHR43775">
    <property type="entry name" value="FATTY ACID SYNTHASE"/>
    <property type="match status" value="1"/>
</dbReference>
<dbReference type="SMART" id="SM00825">
    <property type="entry name" value="PKS_KS"/>
    <property type="match status" value="1"/>
</dbReference>
<dbReference type="SUPFAM" id="SSF53901">
    <property type="entry name" value="Thiolase-like"/>
    <property type="match status" value="1"/>
</dbReference>
<evidence type="ECO:0000256" key="1">
    <source>
        <dbReference type="ARBA" id="ARBA00022679"/>
    </source>
</evidence>
<dbReference type="InterPro" id="IPR016039">
    <property type="entry name" value="Thiolase-like"/>
</dbReference>
<dbReference type="EMBL" id="JAPUFD010000014">
    <property type="protein sequence ID" value="MDI1491446.1"/>
    <property type="molecule type" value="Genomic_DNA"/>
</dbReference>
<dbReference type="CDD" id="cd00833">
    <property type="entry name" value="PKS"/>
    <property type="match status" value="1"/>
</dbReference>
<dbReference type="GO" id="GO:0044550">
    <property type="term" value="P:secondary metabolite biosynthetic process"/>
    <property type="evidence" value="ECO:0007669"/>
    <property type="project" value="TreeGrafter"/>
</dbReference>
<dbReference type="Pfam" id="PF00109">
    <property type="entry name" value="ketoacyl-synt"/>
    <property type="match status" value="1"/>
</dbReference>
<evidence type="ECO:0000256" key="2">
    <source>
        <dbReference type="ARBA" id="ARBA00023002"/>
    </source>
</evidence>
<dbReference type="AlphaFoldDB" id="A0AA43TTZ1"/>
<comment type="caution">
    <text evidence="4">The sequence shown here is derived from an EMBL/GenBank/DDBJ whole genome shotgun (WGS) entry which is preliminary data.</text>
</comment>
<keyword evidence="5" id="KW-1185">Reference proteome</keyword>
<dbReference type="InterPro" id="IPR018201">
    <property type="entry name" value="Ketoacyl_synth_AS"/>
</dbReference>
<gene>
    <name evidence="4" type="ORF">OHK93_002655</name>
</gene>
<dbReference type="InterPro" id="IPR014030">
    <property type="entry name" value="Ketoacyl_synth_N"/>
</dbReference>
<dbReference type="PANTHER" id="PTHR43775:SF29">
    <property type="entry name" value="ASPERFURANONE POLYKETIDE SYNTHASE AFOG-RELATED"/>
    <property type="match status" value="1"/>
</dbReference>
<feature type="domain" description="Ketosynthase family 3 (KS3)" evidence="3">
    <location>
        <begin position="4"/>
        <end position="235"/>
    </location>
</feature>
<dbReference type="PROSITE" id="PS00606">
    <property type="entry name" value="KS3_1"/>
    <property type="match status" value="1"/>
</dbReference>
<reference evidence="4" key="1">
    <citation type="journal article" date="2023" name="Genome Biol. Evol.">
        <title>First Whole Genome Sequence and Flow Cytometry Genome Size Data for the Lichen-Forming Fungus Ramalina farinacea (Ascomycota).</title>
        <authorList>
            <person name="Llewellyn T."/>
            <person name="Mian S."/>
            <person name="Hill R."/>
            <person name="Leitch I.J."/>
            <person name="Gaya E."/>
        </authorList>
    </citation>
    <scope>NUCLEOTIDE SEQUENCE</scope>
    <source>
        <strain evidence="4">LIQ254RAFAR</strain>
    </source>
</reference>
<keyword evidence="1" id="KW-0808">Transferase</keyword>
<dbReference type="InterPro" id="IPR020841">
    <property type="entry name" value="PKS_Beta-ketoAc_synthase_dom"/>
</dbReference>
<evidence type="ECO:0000259" key="3">
    <source>
        <dbReference type="PROSITE" id="PS52004"/>
    </source>
</evidence>
<proteinExistence type="predicted"/>
<name>A0AA43TTZ1_9LECA</name>
<dbReference type="GO" id="GO:0004315">
    <property type="term" value="F:3-oxoacyl-[acyl-carrier-protein] synthase activity"/>
    <property type="evidence" value="ECO:0007669"/>
    <property type="project" value="InterPro"/>
</dbReference>
<dbReference type="GO" id="GO:0004312">
    <property type="term" value="F:fatty acid synthase activity"/>
    <property type="evidence" value="ECO:0007669"/>
    <property type="project" value="TreeGrafter"/>
</dbReference>
<dbReference type="Gene3D" id="3.40.47.10">
    <property type="match status" value="1"/>
</dbReference>
<evidence type="ECO:0000313" key="5">
    <source>
        <dbReference type="Proteomes" id="UP001161017"/>
    </source>
</evidence>
<accession>A0AA43TTZ1</accession>
<organism evidence="4 5">
    <name type="scientific">Ramalina farinacea</name>
    <dbReference type="NCBI Taxonomy" id="258253"/>
    <lineage>
        <taxon>Eukaryota</taxon>
        <taxon>Fungi</taxon>
        <taxon>Dikarya</taxon>
        <taxon>Ascomycota</taxon>
        <taxon>Pezizomycotina</taxon>
        <taxon>Lecanoromycetes</taxon>
        <taxon>OSLEUM clade</taxon>
        <taxon>Lecanoromycetidae</taxon>
        <taxon>Lecanorales</taxon>
        <taxon>Lecanorineae</taxon>
        <taxon>Ramalinaceae</taxon>
        <taxon>Ramalina</taxon>
    </lineage>
</organism>
<keyword evidence="2" id="KW-0560">Oxidoreductase</keyword>
<dbReference type="GO" id="GO:0006633">
    <property type="term" value="P:fatty acid biosynthetic process"/>
    <property type="evidence" value="ECO:0007669"/>
    <property type="project" value="InterPro"/>
</dbReference>